<dbReference type="AlphaFoldDB" id="A0A7W0HK21"/>
<dbReference type="SUPFAM" id="SSF47240">
    <property type="entry name" value="Ferritin-like"/>
    <property type="match status" value="1"/>
</dbReference>
<name>A0A7W0HK21_9BACT</name>
<organism evidence="2 3">
    <name type="scientific">Desulfosalsimonas propionicica</name>
    <dbReference type="NCBI Taxonomy" id="332175"/>
    <lineage>
        <taxon>Bacteria</taxon>
        <taxon>Pseudomonadati</taxon>
        <taxon>Thermodesulfobacteriota</taxon>
        <taxon>Desulfobacteria</taxon>
        <taxon>Desulfobacterales</taxon>
        <taxon>Desulfosalsimonadaceae</taxon>
        <taxon>Desulfosalsimonas</taxon>
    </lineage>
</organism>
<dbReference type="EMBL" id="JACDUS010000002">
    <property type="protein sequence ID" value="MBA2880772.1"/>
    <property type="molecule type" value="Genomic_DNA"/>
</dbReference>
<dbReference type="GO" id="GO:0016491">
    <property type="term" value="F:oxidoreductase activity"/>
    <property type="evidence" value="ECO:0007669"/>
    <property type="project" value="InterPro"/>
</dbReference>
<gene>
    <name evidence="2" type="ORF">HNR65_001090</name>
</gene>
<feature type="domain" description="YHS" evidence="1">
    <location>
        <begin position="5"/>
        <end position="47"/>
    </location>
</feature>
<dbReference type="RefSeq" id="WP_181550429.1">
    <property type="nucleotide sequence ID" value="NZ_JACDUS010000002.1"/>
</dbReference>
<comment type="caution">
    <text evidence="2">The sequence shown here is derived from an EMBL/GenBank/DDBJ whole genome shotgun (WGS) entry which is preliminary data.</text>
</comment>
<dbReference type="InterPro" id="IPR007029">
    <property type="entry name" value="YHS_dom"/>
</dbReference>
<dbReference type="InterPro" id="IPR012348">
    <property type="entry name" value="RNR-like"/>
</dbReference>
<evidence type="ECO:0000313" key="2">
    <source>
        <dbReference type="EMBL" id="MBA2880772.1"/>
    </source>
</evidence>
<keyword evidence="3" id="KW-1185">Reference proteome</keyword>
<dbReference type="InterPro" id="IPR009078">
    <property type="entry name" value="Ferritin-like_SF"/>
</dbReference>
<protein>
    <submittedName>
        <fullName evidence="2">YHS domain-containing protein</fullName>
    </submittedName>
</protein>
<reference evidence="2 3" key="1">
    <citation type="submission" date="2020-07" db="EMBL/GenBank/DDBJ databases">
        <title>Genomic Encyclopedia of Type Strains, Phase IV (KMG-IV): sequencing the most valuable type-strain genomes for metagenomic binning, comparative biology and taxonomic classification.</title>
        <authorList>
            <person name="Goeker M."/>
        </authorList>
    </citation>
    <scope>NUCLEOTIDE SEQUENCE [LARGE SCALE GENOMIC DNA]</scope>
    <source>
        <strain evidence="2 3">DSM 17721</strain>
    </source>
</reference>
<proteinExistence type="predicted"/>
<dbReference type="Pfam" id="PF04945">
    <property type="entry name" value="YHS"/>
    <property type="match status" value="1"/>
</dbReference>
<accession>A0A7W0HK21</accession>
<dbReference type="Proteomes" id="UP000525298">
    <property type="component" value="Unassembled WGS sequence"/>
</dbReference>
<evidence type="ECO:0000259" key="1">
    <source>
        <dbReference type="Pfam" id="PF04945"/>
    </source>
</evidence>
<evidence type="ECO:0000313" key="3">
    <source>
        <dbReference type="Proteomes" id="UP000525298"/>
    </source>
</evidence>
<dbReference type="Gene3D" id="1.10.620.20">
    <property type="entry name" value="Ribonucleotide Reductase, subunit A"/>
    <property type="match status" value="1"/>
</dbReference>
<sequence>MTRGPVCGMEVEDRKTQHKFRYMEKPYCFCTRACREAFSSNPDLYLAKKPLQA</sequence>